<evidence type="ECO:0000313" key="7">
    <source>
        <dbReference type="Proteomes" id="UP000694941"/>
    </source>
</evidence>
<dbReference type="GeneID" id="106471780"/>
<dbReference type="CDD" id="cd00033">
    <property type="entry name" value="CCP"/>
    <property type="match status" value="1"/>
</dbReference>
<evidence type="ECO:0000256" key="2">
    <source>
        <dbReference type="ARBA" id="ARBA00022659"/>
    </source>
</evidence>
<organism evidence="7 8">
    <name type="scientific">Limulus polyphemus</name>
    <name type="common">Atlantic horseshoe crab</name>
    <dbReference type="NCBI Taxonomy" id="6850"/>
    <lineage>
        <taxon>Eukaryota</taxon>
        <taxon>Metazoa</taxon>
        <taxon>Ecdysozoa</taxon>
        <taxon>Arthropoda</taxon>
        <taxon>Chelicerata</taxon>
        <taxon>Merostomata</taxon>
        <taxon>Xiphosura</taxon>
        <taxon>Limulidae</taxon>
        <taxon>Limulus</taxon>
    </lineage>
</organism>
<dbReference type="InterPro" id="IPR051503">
    <property type="entry name" value="ComplSys_Reg/VirEntry_Med"/>
</dbReference>
<dbReference type="Pfam" id="PF00084">
    <property type="entry name" value="Sushi"/>
    <property type="match status" value="2"/>
</dbReference>
<evidence type="ECO:0000313" key="8">
    <source>
        <dbReference type="RefSeq" id="XP_013787858.2"/>
    </source>
</evidence>
<dbReference type="Proteomes" id="UP000694941">
    <property type="component" value="Unplaced"/>
</dbReference>
<dbReference type="Gene3D" id="2.10.70.10">
    <property type="entry name" value="Complement Module, domain 1"/>
    <property type="match status" value="2"/>
</dbReference>
<comment type="caution">
    <text evidence="5">Lacks conserved residue(s) required for the propagation of feature annotation.</text>
</comment>
<accession>A0ABM1BSK7</accession>
<dbReference type="RefSeq" id="XP_013787858.2">
    <property type="nucleotide sequence ID" value="XM_013932404.2"/>
</dbReference>
<keyword evidence="2 5" id="KW-0768">Sushi</keyword>
<evidence type="ECO:0000259" key="6">
    <source>
        <dbReference type="PROSITE" id="PS50923"/>
    </source>
</evidence>
<dbReference type="PANTHER" id="PTHR45785:SF2">
    <property type="entry name" value="COMPLEMENT FACTOR H-RELATED"/>
    <property type="match status" value="1"/>
</dbReference>
<name>A0ABM1BSK7_LIMPO</name>
<dbReference type="InterPro" id="IPR035976">
    <property type="entry name" value="Sushi/SCR/CCP_sf"/>
</dbReference>
<feature type="domain" description="Sushi" evidence="6">
    <location>
        <begin position="137"/>
        <end position="201"/>
    </location>
</feature>
<evidence type="ECO:0000256" key="4">
    <source>
        <dbReference type="ARBA" id="ARBA00023157"/>
    </source>
</evidence>
<dbReference type="SUPFAM" id="SSF57535">
    <property type="entry name" value="Complement control module/SCR domain"/>
    <property type="match status" value="2"/>
</dbReference>
<comment type="subcellular location">
    <subcellularLocation>
        <location evidence="1">Virion</location>
    </subcellularLocation>
</comment>
<dbReference type="PROSITE" id="PS50923">
    <property type="entry name" value="SUSHI"/>
    <property type="match status" value="2"/>
</dbReference>
<protein>
    <submittedName>
        <fullName evidence="8">Uncharacterized protein LOC106471780</fullName>
    </submittedName>
</protein>
<dbReference type="PANTHER" id="PTHR45785">
    <property type="entry name" value="COMPLEMENT FACTOR H-RELATED"/>
    <property type="match status" value="1"/>
</dbReference>
<dbReference type="SMART" id="SM00032">
    <property type="entry name" value="CCP"/>
    <property type="match status" value="3"/>
</dbReference>
<keyword evidence="7" id="KW-1185">Reference proteome</keyword>
<gene>
    <name evidence="8" type="primary">LOC106471780</name>
</gene>
<keyword evidence="4" id="KW-1015">Disulfide bond</keyword>
<keyword evidence="3" id="KW-0732">Signal</keyword>
<evidence type="ECO:0000256" key="5">
    <source>
        <dbReference type="PROSITE-ProRule" id="PRU00302"/>
    </source>
</evidence>
<proteinExistence type="predicted"/>
<evidence type="ECO:0000256" key="1">
    <source>
        <dbReference type="ARBA" id="ARBA00004328"/>
    </source>
</evidence>
<reference evidence="8" key="1">
    <citation type="submission" date="2025-08" db="UniProtKB">
        <authorList>
            <consortium name="RefSeq"/>
        </authorList>
    </citation>
    <scope>IDENTIFICATION</scope>
    <source>
        <tissue evidence="8">Muscle</tissue>
    </source>
</reference>
<sequence>MLFCLNRKAVNHQPVIKKLTCHNGQWNKEIPSCPFDSEYKPGDKKDDERVTKPEHFEQLENKEIKADCELIVSDKDLNIFYQGKPVGNGHHVKHGDDIMLSCLHGKAVNHQPVIKKLTCHNGQWNKEIPSCHFDSESQCTIHKLYEILPSEVLPKSNKAHYERGEEVEVYCYKPGYFISGQKTVWCSSEGYWHPSDLKCEQGCKFLEPEPTSTVIISNPKPYYRFGEKMVLACPEGQYLENGIHTIVCLSPIWSDTFLPSCLNIEDLGVINKNTRQGKVNIQ</sequence>
<feature type="domain" description="Sushi" evidence="6">
    <location>
        <begin position="205"/>
        <end position="263"/>
    </location>
</feature>
<evidence type="ECO:0000256" key="3">
    <source>
        <dbReference type="ARBA" id="ARBA00022729"/>
    </source>
</evidence>
<dbReference type="InterPro" id="IPR000436">
    <property type="entry name" value="Sushi_SCR_CCP_dom"/>
</dbReference>